<keyword evidence="3" id="KW-1185">Reference proteome</keyword>
<evidence type="ECO:0000313" key="2">
    <source>
        <dbReference type="EMBL" id="NLR78182.1"/>
    </source>
</evidence>
<keyword evidence="1" id="KW-0732">Signal</keyword>
<evidence type="ECO:0008006" key="4">
    <source>
        <dbReference type="Google" id="ProtNLM"/>
    </source>
</evidence>
<feature type="chain" id="PRO_5032624036" description="CarboxypepD_reg-like domain-containing protein" evidence="1">
    <location>
        <begin position="23"/>
        <end position="145"/>
    </location>
</feature>
<dbReference type="RefSeq" id="WP_168737528.1">
    <property type="nucleotide sequence ID" value="NZ_JABAHZ010000001.1"/>
</dbReference>
<dbReference type="Proteomes" id="UP000552864">
    <property type="component" value="Unassembled WGS sequence"/>
</dbReference>
<feature type="signal peptide" evidence="1">
    <location>
        <begin position="1"/>
        <end position="22"/>
    </location>
</feature>
<dbReference type="AlphaFoldDB" id="A0A847SQ45"/>
<accession>A0A847SQ45</accession>
<protein>
    <recommendedName>
        <fullName evidence="4">CarboxypepD_reg-like domain-containing protein</fullName>
    </recommendedName>
</protein>
<dbReference type="EMBL" id="JABAHZ010000001">
    <property type="protein sequence ID" value="NLR78182.1"/>
    <property type="molecule type" value="Genomic_DNA"/>
</dbReference>
<name>A0A847SQ45_9BACT</name>
<dbReference type="Gene3D" id="2.60.40.1120">
    <property type="entry name" value="Carboxypeptidase-like, regulatory domain"/>
    <property type="match status" value="1"/>
</dbReference>
<evidence type="ECO:0000313" key="3">
    <source>
        <dbReference type="Proteomes" id="UP000552864"/>
    </source>
</evidence>
<reference evidence="2 3" key="1">
    <citation type="submission" date="2020-04" db="EMBL/GenBank/DDBJ databases">
        <authorList>
            <person name="Yin C."/>
        </authorList>
    </citation>
    <scope>NUCLEOTIDE SEQUENCE [LARGE SCALE GENOMIC DNA]</scope>
    <source>
        <strain evidence="2 3">Ak56</strain>
    </source>
</reference>
<proteinExistence type="predicted"/>
<sequence length="145" mass="15986">MLPFLRSLTVLVIALSGSLAGAAQEKGKYATLFYNGKDCNQLIIDRFPQYGIAGRDGCVVQREIRLTLKDIDGQKAAGIVQDVETNELLRGARIKLKRKNGSDETIDTDAQGRFEVNTSSALKELQVYYVGYRTLKVKGSPGQLF</sequence>
<evidence type="ECO:0000256" key="1">
    <source>
        <dbReference type="SAM" id="SignalP"/>
    </source>
</evidence>
<dbReference type="SUPFAM" id="SSF49464">
    <property type="entry name" value="Carboxypeptidase regulatory domain-like"/>
    <property type="match status" value="1"/>
</dbReference>
<organism evidence="2 3">
    <name type="scientific">Chitinophaga eiseniae</name>
    <dbReference type="NCBI Taxonomy" id="634771"/>
    <lineage>
        <taxon>Bacteria</taxon>
        <taxon>Pseudomonadati</taxon>
        <taxon>Bacteroidota</taxon>
        <taxon>Chitinophagia</taxon>
        <taxon>Chitinophagales</taxon>
        <taxon>Chitinophagaceae</taxon>
        <taxon>Chitinophaga</taxon>
    </lineage>
</organism>
<comment type="caution">
    <text evidence="2">The sequence shown here is derived from an EMBL/GenBank/DDBJ whole genome shotgun (WGS) entry which is preliminary data.</text>
</comment>
<gene>
    <name evidence="2" type="ORF">HGH91_06075</name>
</gene>
<dbReference type="InterPro" id="IPR008969">
    <property type="entry name" value="CarboxyPept-like_regulatory"/>
</dbReference>